<keyword evidence="1" id="KW-0812">Transmembrane</keyword>
<evidence type="ECO:0000256" key="1">
    <source>
        <dbReference type="SAM" id="Phobius"/>
    </source>
</evidence>
<dbReference type="Proteomes" id="UP001174205">
    <property type="component" value="Unassembled WGS sequence"/>
</dbReference>
<dbReference type="InterPro" id="IPR022019">
    <property type="entry name" value="DUF3600"/>
</dbReference>
<dbReference type="Pfam" id="PF12207">
    <property type="entry name" value="DUF3600"/>
    <property type="match status" value="1"/>
</dbReference>
<dbReference type="InterPro" id="IPR038267">
    <property type="entry name" value="ECF_sigma_eff"/>
</dbReference>
<dbReference type="EMBL" id="JAROCD010000024">
    <property type="protein sequence ID" value="MDN4605579.1"/>
    <property type="molecule type" value="Genomic_DNA"/>
</dbReference>
<proteinExistence type="predicted"/>
<keyword evidence="4" id="KW-1185">Reference proteome</keyword>
<name>A0ABT8JN71_9BACL</name>
<accession>A0ABT8JN71</accession>
<gene>
    <name evidence="3" type="ORF">P5G61_30430</name>
</gene>
<dbReference type="Gene3D" id="1.10.3950.10">
    <property type="entry name" value="putative ecf-type sigma factor negative effector from bacillus cereus"/>
    <property type="match status" value="2"/>
</dbReference>
<dbReference type="RefSeq" id="WP_301249875.1">
    <property type="nucleotide sequence ID" value="NZ_JAROCD010000024.1"/>
</dbReference>
<sequence>MNLDEQLRASFQEDTKDWNIPERTKHKVMNAIRSESRLKNHRKKWLVTMLLAAVLIIPTGAYAGYTFLADGMYGSQEKISAVGGTSEDYMRLEAKMQKAKAYLSAEEFNQFMGLMKQMGQMALKYADQQGELHPEQWSVTEQMEFKRLTAELEPFFEKLEAASVDSPKQPLAQEQFWEEQLAMAETKFSKEQFTEFKSLYKHMKQYEAMVMDQDGSIHEDRLSAKQKEELQQVREQIYPFLEKLGLDVRKPGE</sequence>
<keyword evidence="1" id="KW-1133">Transmembrane helix</keyword>
<comment type="caution">
    <text evidence="3">The sequence shown here is derived from an EMBL/GenBank/DDBJ whole genome shotgun (WGS) entry which is preliminary data.</text>
</comment>
<feature type="domain" description="DUF3600" evidence="2">
    <location>
        <begin position="67"/>
        <end position="176"/>
    </location>
</feature>
<evidence type="ECO:0000313" key="4">
    <source>
        <dbReference type="Proteomes" id="UP001174205"/>
    </source>
</evidence>
<protein>
    <submittedName>
        <fullName evidence="3">DUF3600 domain-containing protein</fullName>
    </submittedName>
</protein>
<evidence type="ECO:0000259" key="2">
    <source>
        <dbReference type="Pfam" id="PF12207"/>
    </source>
</evidence>
<organism evidence="3 4">
    <name type="scientific">Paenibacillus vandeheii</name>
    <dbReference type="NCBI Taxonomy" id="3035917"/>
    <lineage>
        <taxon>Bacteria</taxon>
        <taxon>Bacillati</taxon>
        <taxon>Bacillota</taxon>
        <taxon>Bacilli</taxon>
        <taxon>Bacillales</taxon>
        <taxon>Paenibacillaceae</taxon>
        <taxon>Paenibacillus</taxon>
    </lineage>
</organism>
<keyword evidence="1" id="KW-0472">Membrane</keyword>
<reference evidence="3" key="1">
    <citation type="submission" date="2023-03" db="EMBL/GenBank/DDBJ databases">
        <title>MT1 and MT2 Draft Genomes of Novel Species.</title>
        <authorList>
            <person name="Venkateswaran K."/>
        </authorList>
    </citation>
    <scope>NUCLEOTIDE SEQUENCE</scope>
    <source>
        <strain evidence="3">F6_3S_P_1C</strain>
    </source>
</reference>
<feature type="transmembrane region" description="Helical" evidence="1">
    <location>
        <begin position="45"/>
        <end position="68"/>
    </location>
</feature>
<evidence type="ECO:0000313" key="3">
    <source>
        <dbReference type="EMBL" id="MDN4605579.1"/>
    </source>
</evidence>